<dbReference type="InterPro" id="IPR027417">
    <property type="entry name" value="P-loop_NTPase"/>
</dbReference>
<dbReference type="InterPro" id="IPR005225">
    <property type="entry name" value="Small_GTP-bd"/>
</dbReference>
<dbReference type="AlphaFoldDB" id="A0A9E7K9R4"/>
<dbReference type="PROSITE" id="PS51419">
    <property type="entry name" value="RAB"/>
    <property type="match status" value="1"/>
</dbReference>
<keyword evidence="4" id="KW-0472">Membrane</keyword>
<evidence type="ECO:0000256" key="3">
    <source>
        <dbReference type="ARBA" id="ARBA00023134"/>
    </source>
</evidence>
<dbReference type="GO" id="GO:0012505">
    <property type="term" value="C:endomembrane system"/>
    <property type="evidence" value="ECO:0007669"/>
    <property type="project" value="UniProtKB-SubCell"/>
</dbReference>
<proteinExistence type="inferred from homology"/>
<dbReference type="PROSITE" id="PS51421">
    <property type="entry name" value="RAS"/>
    <property type="match status" value="1"/>
</dbReference>
<dbReference type="GO" id="GO:0005525">
    <property type="term" value="F:GTP binding"/>
    <property type="evidence" value="ECO:0007669"/>
    <property type="project" value="UniProtKB-KW"/>
</dbReference>
<dbReference type="PROSITE" id="PS51420">
    <property type="entry name" value="RHO"/>
    <property type="match status" value="1"/>
</dbReference>
<dbReference type="GO" id="GO:0003924">
    <property type="term" value="F:GTPase activity"/>
    <property type="evidence" value="ECO:0007669"/>
    <property type="project" value="InterPro"/>
</dbReference>
<comment type="subcellular location">
    <subcellularLocation>
        <location evidence="7">Endomembrane system</location>
        <topology evidence="7">Lipid-anchor</topology>
    </subcellularLocation>
</comment>
<dbReference type="SMART" id="SM00173">
    <property type="entry name" value="RAS"/>
    <property type="match status" value="1"/>
</dbReference>
<dbReference type="Gene3D" id="3.40.50.300">
    <property type="entry name" value="P-loop containing nucleotide triphosphate hydrolases"/>
    <property type="match status" value="1"/>
</dbReference>
<evidence type="ECO:0000256" key="5">
    <source>
        <dbReference type="ARBA" id="ARBA00023288"/>
    </source>
</evidence>
<dbReference type="InterPro" id="IPR001806">
    <property type="entry name" value="Small_GTPase"/>
</dbReference>
<dbReference type="FunFam" id="3.40.50.300:FF:000067">
    <property type="entry name" value="ras-related protein RABA1f"/>
    <property type="match status" value="1"/>
</dbReference>
<evidence type="ECO:0000313" key="9">
    <source>
        <dbReference type="Proteomes" id="UP001055439"/>
    </source>
</evidence>
<reference evidence="8" key="1">
    <citation type="submission" date="2022-05" db="EMBL/GenBank/DDBJ databases">
        <title>The Musa troglodytarum L. genome provides insights into the mechanism of non-climacteric behaviour and enrichment of carotenoids.</title>
        <authorList>
            <person name="Wang J."/>
        </authorList>
    </citation>
    <scope>NUCLEOTIDE SEQUENCE</scope>
    <source>
        <tissue evidence="8">Leaf</tissue>
    </source>
</reference>
<dbReference type="CDD" id="cd01868">
    <property type="entry name" value="Rab11_like"/>
    <property type="match status" value="1"/>
</dbReference>
<sequence length="289" mass="32261">MDSDPINRFSESTRVAFIDVRDAHRNEPISGGLSSSFDRISESVLGNRRRFGWFLVLRVDLIQTGDREEKTVKMAHRVDHEYDYLFKIVLIGDSGVGKSNILSRFTRNEFCLDSKSTIGVEFATKTLQIEGKTIKAQIWDTAGQERYRAITSAYYRGAVGALLVYDITKQKTFDNVQRWLRELRDHADSNIVIMMAGNKSDLNHLRAVSENDGQVFAEKEGLSFLETSALESLNVERAFQTILLEIYHIINKKALAAKEAARAAGPIAQGTTINVSDSAGGSKTACCSR</sequence>
<name>A0A9E7K9R4_9LILI</name>
<evidence type="ECO:0000256" key="1">
    <source>
        <dbReference type="ARBA" id="ARBA00006270"/>
    </source>
</evidence>
<protein>
    <submittedName>
        <fullName evidence="8">RAB</fullName>
    </submittedName>
</protein>
<keyword evidence="3" id="KW-0342">GTP-binding</keyword>
<dbReference type="SMART" id="SM00175">
    <property type="entry name" value="RAB"/>
    <property type="match status" value="1"/>
</dbReference>
<dbReference type="PRINTS" id="PR00449">
    <property type="entry name" value="RASTRNSFRMNG"/>
</dbReference>
<evidence type="ECO:0000256" key="2">
    <source>
        <dbReference type="ARBA" id="ARBA00022741"/>
    </source>
</evidence>
<accession>A0A9E7K9R4</accession>
<dbReference type="SMART" id="SM00176">
    <property type="entry name" value="RAN"/>
    <property type="match status" value="1"/>
</dbReference>
<organism evidence="8 9">
    <name type="scientific">Musa troglodytarum</name>
    <name type="common">fe'i banana</name>
    <dbReference type="NCBI Taxonomy" id="320322"/>
    <lineage>
        <taxon>Eukaryota</taxon>
        <taxon>Viridiplantae</taxon>
        <taxon>Streptophyta</taxon>
        <taxon>Embryophyta</taxon>
        <taxon>Tracheophyta</taxon>
        <taxon>Spermatophyta</taxon>
        <taxon>Magnoliopsida</taxon>
        <taxon>Liliopsida</taxon>
        <taxon>Zingiberales</taxon>
        <taxon>Musaceae</taxon>
        <taxon>Musa</taxon>
    </lineage>
</organism>
<keyword evidence="2" id="KW-0547">Nucleotide-binding</keyword>
<evidence type="ECO:0000256" key="6">
    <source>
        <dbReference type="ARBA" id="ARBA00023289"/>
    </source>
</evidence>
<comment type="similarity">
    <text evidence="1">Belongs to the small GTPase superfamily. Rab family.</text>
</comment>
<dbReference type="EMBL" id="CP097508">
    <property type="protein sequence ID" value="URE09454.1"/>
    <property type="molecule type" value="Genomic_DNA"/>
</dbReference>
<gene>
    <name evidence="8" type="ORF">MUK42_04208</name>
</gene>
<keyword evidence="5" id="KW-0449">Lipoprotein</keyword>
<dbReference type="OrthoDB" id="9989112at2759"/>
<dbReference type="PANTHER" id="PTHR47979">
    <property type="entry name" value="DRAB11-RELATED"/>
    <property type="match status" value="1"/>
</dbReference>
<dbReference type="NCBIfam" id="TIGR00231">
    <property type="entry name" value="small_GTP"/>
    <property type="match status" value="1"/>
</dbReference>
<dbReference type="InterPro" id="IPR050209">
    <property type="entry name" value="Rab_GTPases_membrane_traffic"/>
</dbReference>
<dbReference type="Pfam" id="PF00071">
    <property type="entry name" value="Ras"/>
    <property type="match status" value="1"/>
</dbReference>
<keyword evidence="6" id="KW-0636">Prenylation</keyword>
<dbReference type="SMART" id="SM00174">
    <property type="entry name" value="RHO"/>
    <property type="match status" value="1"/>
</dbReference>
<evidence type="ECO:0000313" key="8">
    <source>
        <dbReference type="EMBL" id="URE09454.1"/>
    </source>
</evidence>
<dbReference type="SUPFAM" id="SSF52540">
    <property type="entry name" value="P-loop containing nucleoside triphosphate hydrolases"/>
    <property type="match status" value="1"/>
</dbReference>
<dbReference type="Proteomes" id="UP001055439">
    <property type="component" value="Chromosome 6"/>
</dbReference>
<keyword evidence="9" id="KW-1185">Reference proteome</keyword>
<evidence type="ECO:0000256" key="4">
    <source>
        <dbReference type="ARBA" id="ARBA00023136"/>
    </source>
</evidence>
<evidence type="ECO:0000256" key="7">
    <source>
        <dbReference type="ARBA" id="ARBA00037868"/>
    </source>
</evidence>